<keyword evidence="1" id="KW-0472">Membrane</keyword>
<evidence type="ECO:0000256" key="1">
    <source>
        <dbReference type="SAM" id="Phobius"/>
    </source>
</evidence>
<dbReference type="RefSeq" id="WP_307252424.1">
    <property type="nucleotide sequence ID" value="NZ_JAUSUV010000006.1"/>
</dbReference>
<keyword evidence="3" id="KW-1185">Reference proteome</keyword>
<dbReference type="Proteomes" id="UP001238450">
    <property type="component" value="Unassembled WGS sequence"/>
</dbReference>
<dbReference type="EMBL" id="JAUSUV010000006">
    <property type="protein sequence ID" value="MDQ0417386.1"/>
    <property type="molecule type" value="Genomic_DNA"/>
</dbReference>
<keyword evidence="1" id="KW-0812">Transmembrane</keyword>
<accession>A0AAJ1WTV4</accession>
<reference evidence="2 3" key="1">
    <citation type="submission" date="2023-07" db="EMBL/GenBank/DDBJ databases">
        <title>Genomic Encyclopedia of Type Strains, Phase IV (KMG-IV): sequencing the most valuable type-strain genomes for metagenomic binning, comparative biology and taxonomic classification.</title>
        <authorList>
            <person name="Goeker M."/>
        </authorList>
    </citation>
    <scope>NUCLEOTIDE SEQUENCE [LARGE SCALE GENOMIC DNA]</scope>
    <source>
        <strain evidence="2 3">DSM 46876</strain>
    </source>
</reference>
<gene>
    <name evidence="2" type="ORF">J2Z48_001559</name>
</gene>
<evidence type="ECO:0000313" key="3">
    <source>
        <dbReference type="Proteomes" id="UP001238450"/>
    </source>
</evidence>
<evidence type="ECO:0000313" key="2">
    <source>
        <dbReference type="EMBL" id="MDQ0417386.1"/>
    </source>
</evidence>
<sequence>MNQEFVIWGGRVYSIATMLAILLYYTQDTAISHSISNPIILQKATIPKLVQSPFPITELGSVALALQN</sequence>
<organism evidence="2 3">
    <name type="scientific">Croceifilum oryzae</name>
    <dbReference type="NCBI Taxonomy" id="1553429"/>
    <lineage>
        <taxon>Bacteria</taxon>
        <taxon>Bacillati</taxon>
        <taxon>Bacillota</taxon>
        <taxon>Bacilli</taxon>
        <taxon>Bacillales</taxon>
        <taxon>Thermoactinomycetaceae</taxon>
        <taxon>Croceifilum</taxon>
    </lineage>
</organism>
<comment type="caution">
    <text evidence="2">The sequence shown here is derived from an EMBL/GenBank/DDBJ whole genome shotgun (WGS) entry which is preliminary data.</text>
</comment>
<keyword evidence="1" id="KW-1133">Transmembrane helix</keyword>
<protein>
    <submittedName>
        <fullName evidence="2">Uncharacterized protein</fullName>
    </submittedName>
</protein>
<proteinExistence type="predicted"/>
<feature type="transmembrane region" description="Helical" evidence="1">
    <location>
        <begin position="6"/>
        <end position="25"/>
    </location>
</feature>
<dbReference type="AlphaFoldDB" id="A0AAJ1WTV4"/>
<name>A0AAJ1WTV4_9BACL</name>